<dbReference type="EMBL" id="VTOW01000005">
    <property type="protein sequence ID" value="NKE73278.1"/>
    <property type="molecule type" value="Genomic_DNA"/>
</dbReference>
<evidence type="ECO:0000313" key="1">
    <source>
        <dbReference type="EMBL" id="NKE73278.1"/>
    </source>
</evidence>
<dbReference type="NCBIfam" id="NF040826">
    <property type="entry name" value="lxa_BCAM0308"/>
    <property type="match status" value="1"/>
</dbReference>
<organism evidence="1 2">
    <name type="scientific">Candidatus Manganitrophus noduliformans</name>
    <dbReference type="NCBI Taxonomy" id="2606439"/>
    <lineage>
        <taxon>Bacteria</taxon>
        <taxon>Pseudomonadati</taxon>
        <taxon>Nitrospirota</taxon>
        <taxon>Nitrospiria</taxon>
        <taxon>Candidatus Troglogloeales</taxon>
        <taxon>Candidatus Manganitrophaceae</taxon>
        <taxon>Candidatus Manganitrophus</taxon>
    </lineage>
</organism>
<dbReference type="Proteomes" id="UP000534783">
    <property type="component" value="Unassembled WGS sequence"/>
</dbReference>
<proteinExistence type="predicted"/>
<accession>A0A7X6DUL8</accession>
<name>A0A7X6DUL8_9BACT</name>
<sequence length="163" mass="18781">MRKPGGERITHWLGLQKEYLHDTYKARGKPASPTVCPECGAIFRRGRWSWGVRPAGANEESCPACHRIRDRYPAGILHLSGPFFKAHKEEILNLVRHKEAEAKREHPLCRIMTVAEDEFGVIVTTTDTHLPRRIGEALWHAYHGELDLHYGQDPRLIRMNWKA</sequence>
<dbReference type="AlphaFoldDB" id="A0A7X6DUL8"/>
<evidence type="ECO:0000313" key="2">
    <source>
        <dbReference type="Proteomes" id="UP000534783"/>
    </source>
</evidence>
<dbReference type="InterPro" id="IPR047706">
    <property type="entry name" value="BCAM0308-like"/>
</dbReference>
<protein>
    <submittedName>
        <fullName evidence="1">ATPase</fullName>
    </submittedName>
</protein>
<gene>
    <name evidence="1" type="ORF">MNODULE_21195</name>
</gene>
<keyword evidence="2" id="KW-1185">Reference proteome</keyword>
<comment type="caution">
    <text evidence="1">The sequence shown here is derived from an EMBL/GenBank/DDBJ whole genome shotgun (WGS) entry which is preliminary data.</text>
</comment>
<reference evidence="1 2" key="1">
    <citation type="journal article" date="2020" name="Nature">
        <title>Bacterial chemolithoautotrophy via manganese oxidation.</title>
        <authorList>
            <person name="Yu H."/>
            <person name="Leadbetter J.R."/>
        </authorList>
    </citation>
    <scope>NUCLEOTIDE SEQUENCE [LARGE SCALE GENOMIC DNA]</scope>
    <source>
        <strain evidence="1 2">Mn-1</strain>
    </source>
</reference>